<proteinExistence type="predicted"/>
<dbReference type="Proteomes" id="UP001342418">
    <property type="component" value="Chromosome"/>
</dbReference>
<evidence type="ECO:0008006" key="3">
    <source>
        <dbReference type="Google" id="ProtNLM"/>
    </source>
</evidence>
<gene>
    <name evidence="1" type="ORF">NTH_01747</name>
</gene>
<evidence type="ECO:0000313" key="2">
    <source>
        <dbReference type="Proteomes" id="UP001342418"/>
    </source>
</evidence>
<keyword evidence="2" id="KW-1185">Reference proteome</keyword>
<organism evidence="1 2">
    <name type="scientific">Nitratireductor thuwali</name>
    <dbReference type="NCBI Taxonomy" id="2267699"/>
    <lineage>
        <taxon>Bacteria</taxon>
        <taxon>Pseudomonadati</taxon>
        <taxon>Pseudomonadota</taxon>
        <taxon>Alphaproteobacteria</taxon>
        <taxon>Hyphomicrobiales</taxon>
        <taxon>Phyllobacteriaceae</taxon>
        <taxon>Nitratireductor</taxon>
    </lineage>
</organism>
<dbReference type="PANTHER" id="PTHR39338:SF7">
    <property type="entry name" value="BLL6692 PROTEIN"/>
    <property type="match status" value="1"/>
</dbReference>
<dbReference type="EMBL" id="CP030941">
    <property type="protein sequence ID" value="UUP17284.1"/>
    <property type="molecule type" value="Genomic_DNA"/>
</dbReference>
<accession>A0ABY5MGY5</accession>
<dbReference type="PANTHER" id="PTHR39338">
    <property type="entry name" value="BLL5662 PROTEIN-RELATED"/>
    <property type="match status" value="1"/>
</dbReference>
<evidence type="ECO:0000313" key="1">
    <source>
        <dbReference type="EMBL" id="UUP17284.1"/>
    </source>
</evidence>
<name>A0ABY5MGY5_9HYPH</name>
<sequence length="82" mass="9468">MSPYELAYPGGAVEHWNEEPGALWLSRVVEHWPHAVWLNPVREAHWGFTHSVRMIRDIFGDRMFPLTLAGLEAATKELSRSR</sequence>
<protein>
    <recommendedName>
        <fullName evidence="3">VWA domain-containing protein</fullName>
    </recommendedName>
</protein>
<reference evidence="1 2" key="1">
    <citation type="submission" date="2018-07" db="EMBL/GenBank/DDBJ databases">
        <title>Genome sequence of Nitratireductor thuwali#1536.</title>
        <authorList>
            <person name="Michoud G."/>
            <person name="Merlino G."/>
            <person name="Sefrji F.O."/>
            <person name="Daffonchio D."/>
        </authorList>
    </citation>
    <scope>NUCLEOTIDE SEQUENCE [LARGE SCALE GENOMIC DNA]</scope>
    <source>
        <strain evidence="2">Nit1536</strain>
    </source>
</reference>